<dbReference type="AlphaFoldDB" id="A0AAD4X881"/>
<evidence type="ECO:0000313" key="2">
    <source>
        <dbReference type="Proteomes" id="UP001202328"/>
    </source>
</evidence>
<protein>
    <submittedName>
        <fullName evidence="1">Uncharacterized protein</fullName>
    </submittedName>
</protein>
<dbReference type="EMBL" id="JAJJMB010014022">
    <property type="protein sequence ID" value="KAI3864111.1"/>
    <property type="molecule type" value="Genomic_DNA"/>
</dbReference>
<sequence length="95" mass="10596">MATGGKCSVREPPVSGDLLLASLDVSIWQRTEGGNYAHLFNLVLWKEVARKDEAAGNVIVQGKSNWLHFITVYLQEVNGKMMLLVVDIPRGSRWN</sequence>
<organism evidence="1 2">
    <name type="scientific">Papaver atlanticum</name>
    <dbReference type="NCBI Taxonomy" id="357466"/>
    <lineage>
        <taxon>Eukaryota</taxon>
        <taxon>Viridiplantae</taxon>
        <taxon>Streptophyta</taxon>
        <taxon>Embryophyta</taxon>
        <taxon>Tracheophyta</taxon>
        <taxon>Spermatophyta</taxon>
        <taxon>Magnoliopsida</taxon>
        <taxon>Ranunculales</taxon>
        <taxon>Papaveraceae</taxon>
        <taxon>Papaveroideae</taxon>
        <taxon>Papaver</taxon>
    </lineage>
</organism>
<evidence type="ECO:0000313" key="1">
    <source>
        <dbReference type="EMBL" id="KAI3864111.1"/>
    </source>
</evidence>
<name>A0AAD4X881_9MAGN</name>
<accession>A0AAD4X881</accession>
<dbReference type="Proteomes" id="UP001202328">
    <property type="component" value="Unassembled WGS sequence"/>
</dbReference>
<keyword evidence="2" id="KW-1185">Reference proteome</keyword>
<gene>
    <name evidence="1" type="ORF">MKW98_031703</name>
</gene>
<comment type="caution">
    <text evidence="1">The sequence shown here is derived from an EMBL/GenBank/DDBJ whole genome shotgun (WGS) entry which is preliminary data.</text>
</comment>
<reference evidence="1" key="1">
    <citation type="submission" date="2022-04" db="EMBL/GenBank/DDBJ databases">
        <title>A functionally conserved STORR gene fusion in Papaver species that diverged 16.8 million years ago.</title>
        <authorList>
            <person name="Catania T."/>
        </authorList>
    </citation>
    <scope>NUCLEOTIDE SEQUENCE</scope>
    <source>
        <strain evidence="1">S-188037</strain>
    </source>
</reference>
<proteinExistence type="predicted"/>